<dbReference type="RefSeq" id="WP_243376724.1">
    <property type="nucleotide sequence ID" value="NZ_JAKZJU020000001.1"/>
</dbReference>
<dbReference type="EMBL" id="JAKZJU020000001">
    <property type="protein sequence ID" value="MDL2060268.1"/>
    <property type="molecule type" value="Genomic_DNA"/>
</dbReference>
<comment type="subcellular location">
    <subcellularLocation>
        <location evidence="1">Cell membrane</location>
        <topology evidence="1">Multi-pass membrane protein</topology>
    </subcellularLocation>
</comment>
<sequence length="542" mass="56020">MDSIVNLAGAVALLLWGTYMVKTGMLRTFGYALRGWLEIILVNRLRGFAAGTGIAMLLQSSTATALLVAGLQGSGLVSTERALSCVLGADFGSALMTRLLSLDLRALSPVLIAVGVFCFLKKPASRLGQFGRVVLGLGLVMLSLGLIASAVVPVRGSPAAAGFLAAVGAVPGACLLCGAVLAVACFSSLAAVIIASGFLQAGLFADPGSGLWVVLGANLGSAFLALITTAGGTRVAQRAPLGNMVFRLAGVAAGAALLAAVPACGAFFSGLPDGAIYFHVAFNAALGATGLFFTKPVAAWVDARLPERTEGPAPALRLMSEENLLSPGAALETARREIARSAAMLRREGAAVAPLIRGNPPEGEWMLLQDEGRALRARSEEIGRFLTALVQRSLSEDEIAQWQALERANAVVQSASGLLEAAVAALVKGKCSANRFFPPRSEALILESQRHAERCLAHFERALGALGEKSAPGGGRALEAEAEALRRSGRACGEAALAQCLKMPEGDRAAGLLPLQVELLTLYGRLSELLLRPRPEGAAALQ</sequence>
<dbReference type="PANTHER" id="PTHR10010">
    <property type="entry name" value="SOLUTE CARRIER FAMILY 34 SODIUM PHOSPHATE , MEMBER 2-RELATED"/>
    <property type="match status" value="1"/>
</dbReference>
<dbReference type="InterPro" id="IPR003841">
    <property type="entry name" value="Na/Pi_transpt"/>
</dbReference>
<dbReference type="PANTHER" id="PTHR10010:SF46">
    <property type="entry name" value="SODIUM-DEPENDENT PHOSPHATE TRANSPORT PROTEIN 2B"/>
    <property type="match status" value="1"/>
</dbReference>
<keyword evidence="4 6" id="KW-1133">Transmembrane helix</keyword>
<dbReference type="Pfam" id="PF02690">
    <property type="entry name" value="Na_Pi_cotrans"/>
    <property type="match status" value="1"/>
</dbReference>
<feature type="transmembrane region" description="Helical" evidence="6">
    <location>
        <begin position="189"/>
        <end position="205"/>
    </location>
</feature>
<feature type="transmembrane region" description="Helical" evidence="6">
    <location>
        <begin position="47"/>
        <end position="71"/>
    </location>
</feature>
<evidence type="ECO:0000256" key="5">
    <source>
        <dbReference type="ARBA" id="ARBA00023136"/>
    </source>
</evidence>
<name>A0ABT7IPE6_9BURK</name>
<evidence type="ECO:0000256" key="6">
    <source>
        <dbReference type="SAM" id="Phobius"/>
    </source>
</evidence>
<comment type="caution">
    <text evidence="7">The sequence shown here is derived from an EMBL/GenBank/DDBJ whole genome shotgun (WGS) entry which is preliminary data.</text>
</comment>
<feature type="transmembrane region" description="Helical" evidence="6">
    <location>
        <begin position="133"/>
        <end position="154"/>
    </location>
</feature>
<feature type="transmembrane region" description="Helical" evidence="6">
    <location>
        <begin position="211"/>
        <end position="232"/>
    </location>
</feature>
<feature type="transmembrane region" description="Helical" evidence="6">
    <location>
        <begin position="104"/>
        <end position="121"/>
    </location>
</feature>
<feature type="transmembrane region" description="Helical" evidence="6">
    <location>
        <begin position="6"/>
        <end position="26"/>
    </location>
</feature>
<accession>A0ABT7IPE6</accession>
<evidence type="ECO:0000313" key="8">
    <source>
        <dbReference type="Proteomes" id="UP001165481"/>
    </source>
</evidence>
<gene>
    <name evidence="7" type="ORF">MUN46_010005</name>
</gene>
<evidence type="ECO:0000256" key="3">
    <source>
        <dbReference type="ARBA" id="ARBA00022692"/>
    </source>
</evidence>
<dbReference type="Proteomes" id="UP001165481">
    <property type="component" value="Unassembled WGS sequence"/>
</dbReference>
<evidence type="ECO:0000256" key="1">
    <source>
        <dbReference type="ARBA" id="ARBA00004651"/>
    </source>
</evidence>
<proteinExistence type="predicted"/>
<feature type="transmembrane region" description="Helical" evidence="6">
    <location>
        <begin position="244"/>
        <end position="268"/>
    </location>
</feature>
<keyword evidence="2" id="KW-1003">Cell membrane</keyword>
<evidence type="ECO:0000313" key="7">
    <source>
        <dbReference type="EMBL" id="MDL2060268.1"/>
    </source>
</evidence>
<feature type="transmembrane region" description="Helical" evidence="6">
    <location>
        <begin position="274"/>
        <end position="294"/>
    </location>
</feature>
<organism evidence="7 8">
    <name type="scientific">Mesosutterella faecium</name>
    <dbReference type="NCBI Taxonomy" id="2925194"/>
    <lineage>
        <taxon>Bacteria</taxon>
        <taxon>Pseudomonadati</taxon>
        <taxon>Pseudomonadota</taxon>
        <taxon>Betaproteobacteria</taxon>
        <taxon>Burkholderiales</taxon>
        <taxon>Sutterellaceae</taxon>
        <taxon>Mesosutterella</taxon>
    </lineage>
</organism>
<keyword evidence="8" id="KW-1185">Reference proteome</keyword>
<keyword evidence="3 6" id="KW-0812">Transmembrane</keyword>
<protein>
    <submittedName>
        <fullName evidence="7">Na/Pi symporter</fullName>
    </submittedName>
</protein>
<feature type="transmembrane region" description="Helical" evidence="6">
    <location>
        <begin position="160"/>
        <end position="182"/>
    </location>
</feature>
<keyword evidence="5 6" id="KW-0472">Membrane</keyword>
<evidence type="ECO:0000256" key="4">
    <source>
        <dbReference type="ARBA" id="ARBA00022989"/>
    </source>
</evidence>
<dbReference type="NCBIfam" id="NF037997">
    <property type="entry name" value="Na_Pi_symport"/>
    <property type="match status" value="1"/>
</dbReference>
<evidence type="ECO:0000256" key="2">
    <source>
        <dbReference type="ARBA" id="ARBA00022475"/>
    </source>
</evidence>
<reference evidence="7" key="1">
    <citation type="submission" date="2023-03" db="EMBL/GenBank/DDBJ databases">
        <title>Mesosutterella sp. nov. isolated from porcine feces.</title>
        <authorList>
            <person name="Yu S."/>
        </authorList>
    </citation>
    <scope>NUCLEOTIDE SEQUENCE</scope>
    <source>
        <strain evidence="7">AGMB02718</strain>
    </source>
</reference>